<protein>
    <submittedName>
        <fullName evidence="4">LuxR family transcriptional regulator</fullName>
    </submittedName>
</protein>
<keyword evidence="1" id="KW-0547">Nucleotide-binding</keyword>
<dbReference type="InterPro" id="IPR036388">
    <property type="entry name" value="WH-like_DNA-bd_sf"/>
</dbReference>
<dbReference type="SMART" id="SM00421">
    <property type="entry name" value="HTH_LUXR"/>
    <property type="match status" value="1"/>
</dbReference>
<sequence>MRTSVHSPGHLYGRREEFGRIDELTTAARAGRGGALVLRGEAGIGKSALLDHARRTAPGFLVIRASGSEGEAELPFAGLHQLCVPALGHLAELPAQRREALQVAFGLATGVPDEFRLGLATLELLATAARERPLLCLIDDAHWLDAASSKALAFLARRISSEPVAMVFAVRLPSPAGELDGLPGLAVDGLNDTDARALLSARTHVTLDEQVRQRIMAEARGNPLALLELPRAGGFAPPDSPSVPTRIERGFQARLRDLPDEARLLLTIASADPTGDPGLLWPAAQRLDLDVTTTGAAAAATGLVDFSTRVRFCHPLARSAVYRAAEASRRRTAHRVLGEVTDPVVDPDRRAWHRAQAGIGPDDDVAEELERSATRARSRGGAVAAAAFMERAAALSLDATRRTARTLAAVQAHLDAGTTDTAAELLTTVENAALDELQRVAVDLLRGKIAFVRHHDNNGPMFMLRAARRLSELDPRRSRDCFLDAVEMSLAVGRSSGVLDKVLAAARTAAPADTAADSPDLLDALALLATDRHGEAVPLIQRLLTSPAAEGGVEDGPMWRHRPALAVMLASEVWDPHTHAAITDWLIKTGQESGSPLVLRLGLAPMASLAAVCGDLARATTAIAEEEAIADAFGGPPVFYHRLHLAAMRGRREEALELFETAAASATERGTGQLIANVHWASAVLNNSLADYPAALAAARRATEGGELYLAGFALPELVEAAVRCGEPDAAAAALHALTERTEAGGTPSGLGIAAYARGLVTGDEEHYRQAVEHLEESPMLPYRARAHLLYGEWLRRQGRRRDGCRHLRIAHELLSGAGLEAFARRAADELRAAGERVRGRSTTPGYDQLTAQEAYIARLVATGATSREVATRLFLSPRTIDAHLRNVFRKLGITSRRQLKDVPGLR</sequence>
<dbReference type="SUPFAM" id="SSF46894">
    <property type="entry name" value="C-terminal effector domain of the bipartite response regulators"/>
    <property type="match status" value="1"/>
</dbReference>
<dbReference type="Gene3D" id="3.40.50.300">
    <property type="entry name" value="P-loop containing nucleotide triphosphate hydrolases"/>
    <property type="match status" value="1"/>
</dbReference>
<dbReference type="Pfam" id="PF13191">
    <property type="entry name" value="AAA_16"/>
    <property type="match status" value="1"/>
</dbReference>
<reference evidence="5" key="1">
    <citation type="journal article" date="2019" name="Int. J. Syst. Evol. Microbiol.">
        <title>The Global Catalogue of Microorganisms (GCM) 10K type strain sequencing project: providing services to taxonomists for standard genome sequencing and annotation.</title>
        <authorList>
            <consortium name="The Broad Institute Genomics Platform"/>
            <consortium name="The Broad Institute Genome Sequencing Center for Infectious Disease"/>
            <person name="Wu L."/>
            <person name="Ma J."/>
        </authorList>
    </citation>
    <scope>NUCLEOTIDE SEQUENCE [LARGE SCALE GENOMIC DNA]</scope>
    <source>
        <strain evidence="5">CGMCC 4.7275</strain>
    </source>
</reference>
<evidence type="ECO:0000313" key="5">
    <source>
        <dbReference type="Proteomes" id="UP000660265"/>
    </source>
</evidence>
<dbReference type="InterPro" id="IPR041664">
    <property type="entry name" value="AAA_16"/>
</dbReference>
<dbReference type="Proteomes" id="UP000660265">
    <property type="component" value="Unassembled WGS sequence"/>
</dbReference>
<keyword evidence="2" id="KW-0067">ATP-binding</keyword>
<feature type="domain" description="HTH luxR-type" evidence="3">
    <location>
        <begin position="843"/>
        <end position="907"/>
    </location>
</feature>
<dbReference type="InterPro" id="IPR027417">
    <property type="entry name" value="P-loop_NTPase"/>
</dbReference>
<dbReference type="PRINTS" id="PR00038">
    <property type="entry name" value="HTHLUXR"/>
</dbReference>
<comment type="caution">
    <text evidence="4">The sequence shown here is derived from an EMBL/GenBank/DDBJ whole genome shotgun (WGS) entry which is preliminary data.</text>
</comment>
<gene>
    <name evidence="4" type="ORF">GCM10011583_62870</name>
</gene>
<evidence type="ECO:0000256" key="2">
    <source>
        <dbReference type="ARBA" id="ARBA00022840"/>
    </source>
</evidence>
<dbReference type="PROSITE" id="PS00622">
    <property type="entry name" value="HTH_LUXR_1"/>
    <property type="match status" value="1"/>
</dbReference>
<dbReference type="InterPro" id="IPR016032">
    <property type="entry name" value="Sig_transdc_resp-reg_C-effctor"/>
</dbReference>
<dbReference type="InterPro" id="IPR011990">
    <property type="entry name" value="TPR-like_helical_dom_sf"/>
</dbReference>
<keyword evidence="5" id="KW-1185">Reference proteome</keyword>
<dbReference type="PROSITE" id="PS50043">
    <property type="entry name" value="HTH_LUXR_2"/>
    <property type="match status" value="1"/>
</dbReference>
<dbReference type="PANTHER" id="PTHR16305:SF35">
    <property type="entry name" value="TRANSCRIPTIONAL ACTIVATOR DOMAIN"/>
    <property type="match status" value="1"/>
</dbReference>
<dbReference type="SUPFAM" id="SSF52540">
    <property type="entry name" value="P-loop containing nucleoside triphosphate hydrolases"/>
    <property type="match status" value="1"/>
</dbReference>
<organism evidence="4 5">
    <name type="scientific">Streptomyces camponoticapitis</name>
    <dbReference type="NCBI Taxonomy" id="1616125"/>
    <lineage>
        <taxon>Bacteria</taxon>
        <taxon>Bacillati</taxon>
        <taxon>Actinomycetota</taxon>
        <taxon>Actinomycetes</taxon>
        <taxon>Kitasatosporales</taxon>
        <taxon>Streptomycetaceae</taxon>
        <taxon>Streptomyces</taxon>
    </lineage>
</organism>
<dbReference type="Gene3D" id="1.10.10.10">
    <property type="entry name" value="Winged helix-like DNA-binding domain superfamily/Winged helix DNA-binding domain"/>
    <property type="match status" value="1"/>
</dbReference>
<dbReference type="SUPFAM" id="SSF48452">
    <property type="entry name" value="TPR-like"/>
    <property type="match status" value="1"/>
</dbReference>
<evidence type="ECO:0000259" key="3">
    <source>
        <dbReference type="PROSITE" id="PS50043"/>
    </source>
</evidence>
<evidence type="ECO:0000313" key="4">
    <source>
        <dbReference type="EMBL" id="GGK22308.1"/>
    </source>
</evidence>
<dbReference type="PANTHER" id="PTHR16305">
    <property type="entry name" value="TESTICULAR SOLUBLE ADENYLYL CYCLASE"/>
    <property type="match status" value="1"/>
</dbReference>
<dbReference type="EMBL" id="BMMV01000027">
    <property type="protein sequence ID" value="GGK22308.1"/>
    <property type="molecule type" value="Genomic_DNA"/>
</dbReference>
<dbReference type="RefSeq" id="WP_189110976.1">
    <property type="nucleotide sequence ID" value="NZ_BMMV01000027.1"/>
</dbReference>
<proteinExistence type="predicted"/>
<dbReference type="Pfam" id="PF00196">
    <property type="entry name" value="GerE"/>
    <property type="match status" value="1"/>
</dbReference>
<evidence type="ECO:0000256" key="1">
    <source>
        <dbReference type="ARBA" id="ARBA00022741"/>
    </source>
</evidence>
<accession>A0ABQ2ES97</accession>
<dbReference type="InterPro" id="IPR000792">
    <property type="entry name" value="Tscrpt_reg_LuxR_C"/>
</dbReference>
<dbReference type="CDD" id="cd06170">
    <property type="entry name" value="LuxR_C_like"/>
    <property type="match status" value="1"/>
</dbReference>
<name>A0ABQ2ES97_9ACTN</name>
<dbReference type="Gene3D" id="1.25.40.10">
    <property type="entry name" value="Tetratricopeptide repeat domain"/>
    <property type="match status" value="1"/>
</dbReference>